<evidence type="ECO:0000259" key="2">
    <source>
        <dbReference type="PROSITE" id="PS50943"/>
    </source>
</evidence>
<dbReference type="InterPro" id="IPR001387">
    <property type="entry name" value="Cro/C1-type_HTH"/>
</dbReference>
<gene>
    <name evidence="3" type="ORF">N864_09015</name>
</gene>
<proteinExistence type="predicted"/>
<dbReference type="PROSITE" id="PS50943">
    <property type="entry name" value="HTH_CROC1"/>
    <property type="match status" value="1"/>
</dbReference>
<dbReference type="GO" id="GO:0003700">
    <property type="term" value="F:DNA-binding transcription factor activity"/>
    <property type="evidence" value="ECO:0007669"/>
    <property type="project" value="TreeGrafter"/>
</dbReference>
<dbReference type="GO" id="GO:0003677">
    <property type="term" value="F:DNA binding"/>
    <property type="evidence" value="ECO:0007669"/>
    <property type="project" value="UniProtKB-KW"/>
</dbReference>
<dbReference type="InterPro" id="IPR011051">
    <property type="entry name" value="RmlC_Cupin_sf"/>
</dbReference>
<dbReference type="SUPFAM" id="SSF51182">
    <property type="entry name" value="RmlC-like cupins"/>
    <property type="match status" value="1"/>
</dbReference>
<dbReference type="PANTHER" id="PTHR46797">
    <property type="entry name" value="HTH-TYPE TRANSCRIPTIONAL REGULATOR"/>
    <property type="match status" value="1"/>
</dbReference>
<sequence>MAGSNDQGSRNFDATEALKGLEIGARLRAARVDRGMTIGQVADLTGLTKGFISQIERDKTAASVGSLLAICNALNLHISALFEPPSVYLVRHAERAPTQMTGVGVTDFLLSPPASAQFQIIETHIEPGGGSDPQPYRLPADAECVIVLEGSLEMQIEGDTFHLESGDALTFRARDPHVWRNPSVDEVTRVVWVLTRSQGL</sequence>
<dbReference type="SMART" id="SM00530">
    <property type="entry name" value="HTH_XRE"/>
    <property type="match status" value="1"/>
</dbReference>
<dbReference type="SUPFAM" id="SSF47413">
    <property type="entry name" value="lambda repressor-like DNA-binding domains"/>
    <property type="match status" value="1"/>
</dbReference>
<organism evidence="3 4">
    <name type="scientific">Intrasporangium chromatireducens Q5-1</name>
    <dbReference type="NCBI Taxonomy" id="584657"/>
    <lineage>
        <taxon>Bacteria</taxon>
        <taxon>Bacillati</taxon>
        <taxon>Actinomycetota</taxon>
        <taxon>Actinomycetes</taxon>
        <taxon>Micrococcales</taxon>
        <taxon>Intrasporangiaceae</taxon>
        <taxon>Intrasporangium</taxon>
    </lineage>
</organism>
<dbReference type="GO" id="GO:0005829">
    <property type="term" value="C:cytosol"/>
    <property type="evidence" value="ECO:0007669"/>
    <property type="project" value="TreeGrafter"/>
</dbReference>
<dbReference type="Gene3D" id="2.60.120.10">
    <property type="entry name" value="Jelly Rolls"/>
    <property type="match status" value="1"/>
</dbReference>
<keyword evidence="4" id="KW-1185">Reference proteome</keyword>
<dbReference type="EMBL" id="AWQS01000343">
    <property type="protein sequence ID" value="EWT04067.1"/>
    <property type="molecule type" value="Genomic_DNA"/>
</dbReference>
<feature type="domain" description="HTH cro/C1-type" evidence="2">
    <location>
        <begin position="27"/>
        <end position="81"/>
    </location>
</feature>
<evidence type="ECO:0000313" key="3">
    <source>
        <dbReference type="EMBL" id="EWT04067.1"/>
    </source>
</evidence>
<dbReference type="Pfam" id="PF01381">
    <property type="entry name" value="HTH_3"/>
    <property type="match status" value="1"/>
</dbReference>
<dbReference type="InterPro" id="IPR014710">
    <property type="entry name" value="RmlC-like_jellyroll"/>
</dbReference>
<dbReference type="PANTHER" id="PTHR46797:SF2">
    <property type="entry name" value="TRANSCRIPTIONAL REGULATOR"/>
    <property type="match status" value="1"/>
</dbReference>
<dbReference type="InterPro" id="IPR050807">
    <property type="entry name" value="TransReg_Diox_bact_type"/>
</dbReference>
<dbReference type="CDD" id="cd02209">
    <property type="entry name" value="cupin_XRE_C"/>
    <property type="match status" value="1"/>
</dbReference>
<name>W9GFW2_9MICO</name>
<dbReference type="Gene3D" id="1.10.260.40">
    <property type="entry name" value="lambda repressor-like DNA-binding domains"/>
    <property type="match status" value="1"/>
</dbReference>
<dbReference type="Proteomes" id="UP000019494">
    <property type="component" value="Unassembled WGS sequence"/>
</dbReference>
<keyword evidence="1" id="KW-0238">DNA-binding</keyword>
<dbReference type="RefSeq" id="WP_240474435.1">
    <property type="nucleotide sequence ID" value="NZ_AWQS01000343.1"/>
</dbReference>
<dbReference type="Pfam" id="PF07883">
    <property type="entry name" value="Cupin_2"/>
    <property type="match status" value="1"/>
</dbReference>
<accession>W9GFW2</accession>
<evidence type="ECO:0000313" key="4">
    <source>
        <dbReference type="Proteomes" id="UP000019494"/>
    </source>
</evidence>
<evidence type="ECO:0000256" key="1">
    <source>
        <dbReference type="ARBA" id="ARBA00023125"/>
    </source>
</evidence>
<dbReference type="AlphaFoldDB" id="W9GFW2"/>
<reference evidence="4" key="1">
    <citation type="submission" date="2013-08" db="EMBL/GenBank/DDBJ databases">
        <title>Intrasporangium oryzae NRRL B-24470.</title>
        <authorList>
            <person name="Liu H."/>
            <person name="Wang G."/>
        </authorList>
    </citation>
    <scope>NUCLEOTIDE SEQUENCE [LARGE SCALE GENOMIC DNA]</scope>
    <source>
        <strain evidence="4">Q5-1</strain>
    </source>
</reference>
<protein>
    <submittedName>
        <fullName evidence="3">XRE family transcriptional regulator</fullName>
    </submittedName>
</protein>
<dbReference type="InterPro" id="IPR013096">
    <property type="entry name" value="Cupin_2"/>
</dbReference>
<comment type="caution">
    <text evidence="3">The sequence shown here is derived from an EMBL/GenBank/DDBJ whole genome shotgun (WGS) entry which is preliminary data.</text>
</comment>
<dbReference type="InterPro" id="IPR010982">
    <property type="entry name" value="Lambda_DNA-bd_dom_sf"/>
</dbReference>
<dbReference type="CDD" id="cd00093">
    <property type="entry name" value="HTH_XRE"/>
    <property type="match status" value="1"/>
</dbReference>